<keyword evidence="4" id="KW-1185">Reference proteome</keyword>
<feature type="transmembrane region" description="Helical" evidence="1">
    <location>
        <begin position="162"/>
        <end position="183"/>
    </location>
</feature>
<dbReference type="OrthoDB" id="10005579at2759"/>
<keyword evidence="1" id="KW-0472">Membrane</keyword>
<accession>A0A815R9V0</accession>
<dbReference type="Proteomes" id="UP000681722">
    <property type="component" value="Unassembled WGS sequence"/>
</dbReference>
<dbReference type="Proteomes" id="UP000663829">
    <property type="component" value="Unassembled WGS sequence"/>
</dbReference>
<gene>
    <name evidence="2" type="ORF">GPM918_LOCUS35572</name>
    <name evidence="3" type="ORF">SRO942_LOCUS36290</name>
</gene>
<sequence length="313" mass="36515">DCYLLASNTNSSTCCKRKSSCSRRITKYNHHCNEQQECLIDKTCLKIYEPCAVQGVATASFSQYMTISYFCIPQIINYQQYIENKYPSPPPPFLIRSQYQSHSDVVSSSNKLTAIDTSSSMTTIRSKRKNLFSLHYDDDDDVDSNKNSDFNNSSWNHWKTSIVSLVLFILFSIILLLSIYWIAARIGHCMRHQHSSKETLIRQEESKEPIILRPTTIDNYSYTNGGMDTSGKARIYSAPPIYYPSYEYAQSQRYPTKCYIDVQHDQRTGQTYSRTLQNSSHYPYYSPYRIPSYYNYDHRKVYLRQNPEQVILT</sequence>
<keyword evidence="1" id="KW-1133">Transmembrane helix</keyword>
<evidence type="ECO:0000256" key="1">
    <source>
        <dbReference type="SAM" id="Phobius"/>
    </source>
</evidence>
<organism evidence="2 4">
    <name type="scientific">Didymodactylos carnosus</name>
    <dbReference type="NCBI Taxonomy" id="1234261"/>
    <lineage>
        <taxon>Eukaryota</taxon>
        <taxon>Metazoa</taxon>
        <taxon>Spiralia</taxon>
        <taxon>Gnathifera</taxon>
        <taxon>Rotifera</taxon>
        <taxon>Eurotatoria</taxon>
        <taxon>Bdelloidea</taxon>
        <taxon>Philodinida</taxon>
        <taxon>Philodinidae</taxon>
        <taxon>Didymodactylos</taxon>
    </lineage>
</organism>
<name>A0A815R9V0_9BILA</name>
<comment type="caution">
    <text evidence="2">The sequence shown here is derived from an EMBL/GenBank/DDBJ whole genome shotgun (WGS) entry which is preliminary data.</text>
</comment>
<feature type="non-terminal residue" evidence="2">
    <location>
        <position position="1"/>
    </location>
</feature>
<dbReference type="EMBL" id="CAJNOQ010020708">
    <property type="protein sequence ID" value="CAF1474130.1"/>
    <property type="molecule type" value="Genomic_DNA"/>
</dbReference>
<dbReference type="EMBL" id="CAJOBC010086177">
    <property type="protein sequence ID" value="CAF4340844.1"/>
    <property type="molecule type" value="Genomic_DNA"/>
</dbReference>
<keyword evidence="1" id="KW-0812">Transmembrane</keyword>
<evidence type="ECO:0000313" key="4">
    <source>
        <dbReference type="Proteomes" id="UP000663829"/>
    </source>
</evidence>
<evidence type="ECO:0000313" key="3">
    <source>
        <dbReference type="EMBL" id="CAF4340844.1"/>
    </source>
</evidence>
<reference evidence="2" key="1">
    <citation type="submission" date="2021-02" db="EMBL/GenBank/DDBJ databases">
        <authorList>
            <person name="Nowell W R."/>
        </authorList>
    </citation>
    <scope>NUCLEOTIDE SEQUENCE</scope>
</reference>
<proteinExistence type="predicted"/>
<protein>
    <submittedName>
        <fullName evidence="2">Uncharacterized protein</fullName>
    </submittedName>
</protein>
<evidence type="ECO:0000313" key="2">
    <source>
        <dbReference type="EMBL" id="CAF1474130.1"/>
    </source>
</evidence>
<dbReference type="AlphaFoldDB" id="A0A815R9V0"/>